<dbReference type="GeneID" id="54990164"/>
<dbReference type="Proteomes" id="UP000241797">
    <property type="component" value="Segment"/>
</dbReference>
<reference evidence="2 3" key="1">
    <citation type="submission" date="2018-03" db="EMBL/GenBank/DDBJ databases">
        <title>Isolation, the biological characteristics and genomics of two new strains of lysate Staphylococcus aureus phage.</title>
        <authorList>
            <person name="Jin X."/>
            <person name="Zhang C."/>
        </authorList>
    </citation>
    <scope>NUCLEOTIDE SEQUENCE [LARGE SCALE GENOMIC DNA]</scope>
</reference>
<dbReference type="KEGG" id="vg:54990164"/>
<proteinExistence type="predicted"/>
<keyword evidence="3" id="KW-1185">Reference proteome</keyword>
<protein>
    <recommendedName>
        <fullName evidence="1">HNH nuclease domain-containing protein</fullName>
    </recommendedName>
</protein>
<sequence length="361" mass="42627">MGMKNLLGKKFNMLTVVSRGNNTTSGNATWNCKCSCGNIIYNIAGTNLIKGTKYSCGCVTKSKINYYNKIKKLFEDNGCICLETEYKPAKSRWRFICKCGNKSDILPDDFKKRKRCQKCGYDLRHKKITTPYEEIESYFKHVEDKLLEVYYDKKRQRINVVYKCENNHINDKPFYLYKKYSCKKCSDNKRAEEQKLSIEYIKKELDTLGLEYIGGYENIDLPITYKCSCGNIAKGYLPTIKKGIRCGCGYKKGEENPNWNHNLSKEERLLRRSYPEYKEWVKTVFVRDNYTCQACWSFGNRLHAHHLEPYSINKEKRLDLNNGVTLCEDCHREFHSIYGINTCNTDDYYDYLDFTKERRFW</sequence>
<dbReference type="GO" id="GO:0008270">
    <property type="term" value="F:zinc ion binding"/>
    <property type="evidence" value="ECO:0007669"/>
    <property type="project" value="InterPro"/>
</dbReference>
<name>A0A2P1MXY0_9CAUD</name>
<dbReference type="InterPro" id="IPR002711">
    <property type="entry name" value="HNH"/>
</dbReference>
<dbReference type="Gene3D" id="1.10.30.50">
    <property type="match status" value="1"/>
</dbReference>
<dbReference type="InterPro" id="IPR003615">
    <property type="entry name" value="HNH_nuc"/>
</dbReference>
<dbReference type="RefSeq" id="YP_009799675.1">
    <property type="nucleotide sequence ID" value="NC_047945.1"/>
</dbReference>
<dbReference type="GO" id="GO:0003676">
    <property type="term" value="F:nucleic acid binding"/>
    <property type="evidence" value="ECO:0007669"/>
    <property type="project" value="InterPro"/>
</dbReference>
<dbReference type="SMART" id="SM00507">
    <property type="entry name" value="HNHc"/>
    <property type="match status" value="1"/>
</dbReference>
<dbReference type="GO" id="GO:0004519">
    <property type="term" value="F:endonuclease activity"/>
    <property type="evidence" value="ECO:0007669"/>
    <property type="project" value="InterPro"/>
</dbReference>
<evidence type="ECO:0000313" key="2">
    <source>
        <dbReference type="EMBL" id="AVP40408.1"/>
    </source>
</evidence>
<evidence type="ECO:0000313" key="3">
    <source>
        <dbReference type="Proteomes" id="UP000241797"/>
    </source>
</evidence>
<dbReference type="Pfam" id="PF01844">
    <property type="entry name" value="HNH"/>
    <property type="match status" value="1"/>
</dbReference>
<accession>A0A2P1MXY0</accession>
<dbReference type="EMBL" id="MH078572">
    <property type="protein sequence ID" value="AVP40408.1"/>
    <property type="molecule type" value="Genomic_DNA"/>
</dbReference>
<organism evidence="2 3">
    <name type="scientific">Staphylococcus phage phiSA_BS1</name>
    <dbReference type="NCBI Taxonomy" id="2126734"/>
    <lineage>
        <taxon>Viruses</taxon>
        <taxon>Duplodnaviria</taxon>
        <taxon>Heunggongvirae</taxon>
        <taxon>Uroviricota</taxon>
        <taxon>Caudoviricetes</taxon>
        <taxon>Herelleviridae</taxon>
        <taxon>Twortvirinae</taxon>
        <taxon>Baoshanvirus</taxon>
        <taxon>Baoshanvirus BS1</taxon>
    </lineage>
</organism>
<evidence type="ECO:0000259" key="1">
    <source>
        <dbReference type="SMART" id="SM00507"/>
    </source>
</evidence>
<feature type="domain" description="HNH nuclease" evidence="1">
    <location>
        <begin position="280"/>
        <end position="332"/>
    </location>
</feature>